<dbReference type="AlphaFoldDB" id="Q5DD14"/>
<proteinExistence type="evidence at transcript level"/>
<feature type="compositionally biased region" description="Polar residues" evidence="1">
    <location>
        <begin position="38"/>
        <end position="76"/>
    </location>
</feature>
<organism evidence="2">
    <name type="scientific">Schistosoma japonicum</name>
    <name type="common">Blood fluke</name>
    <dbReference type="NCBI Taxonomy" id="6182"/>
    <lineage>
        <taxon>Eukaryota</taxon>
        <taxon>Metazoa</taxon>
        <taxon>Spiralia</taxon>
        <taxon>Lophotrochozoa</taxon>
        <taxon>Platyhelminthes</taxon>
        <taxon>Trematoda</taxon>
        <taxon>Digenea</taxon>
        <taxon>Strigeidida</taxon>
        <taxon>Schistosomatoidea</taxon>
        <taxon>Schistosomatidae</taxon>
        <taxon>Schistosoma</taxon>
    </lineage>
</organism>
<reference evidence="2" key="2">
    <citation type="journal article" date="2006" name="PLoS Pathog.">
        <title>New perspectives on host-parasite interplay by comparative transcriptomic and proteomic analyses of Schistosoma japonicum.</title>
        <authorList>
            <person name="Liu F."/>
            <person name="Lu J."/>
            <person name="Hu W."/>
            <person name="Wang S.Y."/>
            <person name="Cui S.J."/>
            <person name="Chi M."/>
            <person name="Yan Q."/>
            <person name="Wang X.R."/>
            <person name="Song H.D."/>
            <person name="Xu X.N."/>
            <person name="Wang J.J."/>
            <person name="Zhang X.L."/>
            <person name="Zhang X."/>
            <person name="Wang Z.Q."/>
            <person name="Xue C.L."/>
            <person name="Brindley P.J."/>
            <person name="McManus D.P."/>
            <person name="Yang P.Y."/>
            <person name="Feng Z."/>
            <person name="Chen Z."/>
            <person name="Han Z.G."/>
        </authorList>
    </citation>
    <scope>NUCLEOTIDE SEQUENCE</scope>
</reference>
<accession>Q5DD14</accession>
<reference evidence="2" key="1">
    <citation type="submission" date="2004-11" db="EMBL/GenBank/DDBJ databases">
        <title>The full-length cDNA sequences of Schistosoma japonicum genes.</title>
        <authorList>
            <person name="Han Z."/>
        </authorList>
    </citation>
    <scope>NUCLEOTIDE SEQUENCE</scope>
</reference>
<protein>
    <submittedName>
        <fullName evidence="2">SJCHGC05663 protein</fullName>
    </submittedName>
</protein>
<evidence type="ECO:0000313" key="2">
    <source>
        <dbReference type="EMBL" id="AAW26292.1"/>
    </source>
</evidence>
<feature type="region of interest" description="Disordered" evidence="1">
    <location>
        <begin position="32"/>
        <end position="91"/>
    </location>
</feature>
<evidence type="ECO:0000256" key="1">
    <source>
        <dbReference type="SAM" id="MobiDB-lite"/>
    </source>
</evidence>
<sequence length="111" mass="13103">MNEPMFYTHTKKNIPYEETHMMDMHHSTQMNVKDLPNFDSSYPININERSPSTSGRQRNSPLGNYVSRSRLTSTNRILPKPNQIESPFERNVYTTKKHFASNQRNEPNVRF</sequence>
<name>Q5DD14_SCHJA</name>
<dbReference type="EMBL" id="AY814560">
    <property type="protein sequence ID" value="AAW26292.1"/>
    <property type="molecule type" value="mRNA"/>
</dbReference>